<dbReference type="AlphaFoldDB" id="F0VZX9"/>
<feature type="region of interest" description="Disordered" evidence="1">
    <location>
        <begin position="106"/>
        <end position="165"/>
    </location>
</feature>
<evidence type="ECO:0000313" key="2">
    <source>
        <dbReference type="EMBL" id="CCA14350.1"/>
    </source>
</evidence>
<feature type="compositionally biased region" description="Polar residues" evidence="1">
    <location>
        <begin position="112"/>
        <end position="124"/>
    </location>
</feature>
<feature type="region of interest" description="Disordered" evidence="1">
    <location>
        <begin position="343"/>
        <end position="369"/>
    </location>
</feature>
<dbReference type="HOGENOM" id="CLU_693385_0_0_1"/>
<dbReference type="EMBL" id="FR824048">
    <property type="protein sequence ID" value="CCA14350.1"/>
    <property type="molecule type" value="Genomic_DNA"/>
</dbReference>
<accession>F0VZX9</accession>
<organism evidence="2">
    <name type="scientific">Albugo laibachii Nc14</name>
    <dbReference type="NCBI Taxonomy" id="890382"/>
    <lineage>
        <taxon>Eukaryota</taxon>
        <taxon>Sar</taxon>
        <taxon>Stramenopiles</taxon>
        <taxon>Oomycota</taxon>
        <taxon>Peronosporomycetes</taxon>
        <taxon>Albuginales</taxon>
        <taxon>Albuginaceae</taxon>
        <taxon>Albugo</taxon>
    </lineage>
</organism>
<reference evidence="2" key="2">
    <citation type="submission" date="2011-02" db="EMBL/GenBank/DDBJ databases">
        <authorList>
            <person name="MacLean D."/>
        </authorList>
    </citation>
    <scope>NUCLEOTIDE SEQUENCE</scope>
</reference>
<name>F0VZX9_9STRA</name>
<gene>
    <name evidence="2" type="primary">AlNc14C3G457</name>
    <name evidence="2" type="ORF">ALNC14_004930</name>
</gene>
<protein>
    <submittedName>
        <fullName evidence="2">AlNc14C3G457 protein</fullName>
    </submittedName>
</protein>
<feature type="compositionally biased region" description="Polar residues" evidence="1">
    <location>
        <begin position="360"/>
        <end position="369"/>
    </location>
</feature>
<sequence>MEKMQVAGAGQALSAGNASTQGSQKYFSLKRQQGTPKPFSNAIRGTNAIQWNAMDLHMPTANTTSASLDLTSQKSHGDDKMQSLLARNILIQRKLTERKRFDSADYAMAGNSDKSAPESSSEIGDNQREPHEVSPVSDDAGASFSPEAPIQTASQVRIPGIPENTFRADRSRYGALGMSRSMASGAVSARNILMQKKLREKRHFDSADYQIEQYKNSHPDAEATSSAAETLQSAIEAAVENIKKQEETRLDPMQFSAAGLTLLKSIPDSAATIKKVKDPNLSPCRSGSNLMSHALPGNNASLARKLAEKTIFHALDNNCEIDTNASCIRNETSDCHSEALTTFNTGSSSSEKASRLHPTVANNESSVASPVYEQQSKHIKFSAEFLVTEPENAVEAEG</sequence>
<proteinExistence type="predicted"/>
<evidence type="ECO:0000256" key="1">
    <source>
        <dbReference type="SAM" id="MobiDB-lite"/>
    </source>
</evidence>
<reference evidence="2" key="1">
    <citation type="journal article" date="2011" name="PLoS Biol.">
        <title>Gene gain and loss during evolution of obligate parasitism in the white rust pathogen of Arabidopsis thaliana.</title>
        <authorList>
            <person name="Kemen E."/>
            <person name="Gardiner A."/>
            <person name="Schultz-Larsen T."/>
            <person name="Kemen A.C."/>
            <person name="Balmuth A.L."/>
            <person name="Robert-Seilaniantz A."/>
            <person name="Bailey K."/>
            <person name="Holub E."/>
            <person name="Studholme D.J."/>
            <person name="Maclean D."/>
            <person name="Jones J.D."/>
        </authorList>
    </citation>
    <scope>NUCLEOTIDE SEQUENCE</scope>
</reference>